<dbReference type="eggNOG" id="COG0521">
    <property type="taxonomic scope" value="Bacteria"/>
</dbReference>
<dbReference type="PANTHER" id="PTHR43764">
    <property type="entry name" value="MOLYBDENUM COFACTOR BIOSYNTHESIS"/>
    <property type="match status" value="1"/>
</dbReference>
<comment type="similarity">
    <text evidence="4">Belongs to the MoaB/Mog family.</text>
</comment>
<keyword evidence="3 4" id="KW-0501">Molybdenum cofactor biosynthesis</keyword>
<gene>
    <name evidence="6" type="primary">MoaB</name>
    <name evidence="6" type="ordered locus">PTH_2608</name>
</gene>
<evidence type="ECO:0000313" key="6">
    <source>
        <dbReference type="EMBL" id="BAF60789.1"/>
    </source>
</evidence>
<comment type="pathway">
    <text evidence="1 4">Cofactor biosynthesis; molybdopterin biosynthesis.</text>
</comment>
<dbReference type="Pfam" id="PF00994">
    <property type="entry name" value="MoCF_biosynth"/>
    <property type="match status" value="1"/>
</dbReference>
<dbReference type="KEGG" id="pth:PTH_2608"/>
<evidence type="ECO:0000256" key="3">
    <source>
        <dbReference type="ARBA" id="ARBA00023150"/>
    </source>
</evidence>
<dbReference type="STRING" id="370438.PTH_2608"/>
<dbReference type="SMART" id="SM00852">
    <property type="entry name" value="MoCF_biosynth"/>
    <property type="match status" value="1"/>
</dbReference>
<dbReference type="NCBIfam" id="TIGR00177">
    <property type="entry name" value="molyb_syn"/>
    <property type="match status" value="1"/>
</dbReference>
<dbReference type="InterPro" id="IPR001453">
    <property type="entry name" value="MoaB/Mog_dom"/>
</dbReference>
<comment type="function">
    <text evidence="4">May be involved in the biosynthesis of molybdopterin.</text>
</comment>
<dbReference type="InterPro" id="IPR012245">
    <property type="entry name" value="MoaB"/>
</dbReference>
<evidence type="ECO:0000256" key="2">
    <source>
        <dbReference type="ARBA" id="ARBA00015262"/>
    </source>
</evidence>
<dbReference type="InterPro" id="IPR051920">
    <property type="entry name" value="MPT_Adenylyltrnsfr/MoaC-Rel"/>
</dbReference>
<evidence type="ECO:0000313" key="7">
    <source>
        <dbReference type="Proteomes" id="UP000006556"/>
    </source>
</evidence>
<organism evidence="6 7">
    <name type="scientific">Pelotomaculum thermopropionicum (strain DSM 13744 / JCM 10971 / SI)</name>
    <dbReference type="NCBI Taxonomy" id="370438"/>
    <lineage>
        <taxon>Bacteria</taxon>
        <taxon>Bacillati</taxon>
        <taxon>Bacillota</taxon>
        <taxon>Clostridia</taxon>
        <taxon>Eubacteriales</taxon>
        <taxon>Desulfotomaculaceae</taxon>
        <taxon>Pelotomaculum</taxon>
    </lineage>
</organism>
<proteinExistence type="inferred from homology"/>
<name>A5CZ06_PELTS</name>
<protein>
    <recommendedName>
        <fullName evidence="2 4">Molybdenum cofactor biosynthesis protein B</fullName>
    </recommendedName>
</protein>
<dbReference type="UniPathway" id="UPA00344"/>
<reference evidence="7" key="1">
    <citation type="journal article" date="2008" name="Genome Res.">
        <title>The genome of Pelotomaculum thermopropionicum reveals niche-associated evolution in anaerobic microbiota.</title>
        <authorList>
            <person name="Kosaka T."/>
            <person name="Kato S."/>
            <person name="Shimoyama T."/>
            <person name="Ishii S."/>
            <person name="Abe T."/>
            <person name="Watanabe K."/>
        </authorList>
    </citation>
    <scope>NUCLEOTIDE SEQUENCE [LARGE SCALE GENOMIC DNA]</scope>
    <source>
        <strain evidence="7">DSM 13744 / JCM 10971 / SI</strain>
    </source>
</reference>
<dbReference type="GO" id="GO:0006777">
    <property type="term" value="P:Mo-molybdopterin cofactor biosynthetic process"/>
    <property type="evidence" value="ECO:0007669"/>
    <property type="project" value="UniProtKB-UniRule"/>
</dbReference>
<dbReference type="InterPro" id="IPR036425">
    <property type="entry name" value="MoaB/Mog-like_dom_sf"/>
</dbReference>
<dbReference type="Proteomes" id="UP000006556">
    <property type="component" value="Chromosome"/>
</dbReference>
<dbReference type="SUPFAM" id="SSF53218">
    <property type="entry name" value="Molybdenum cofactor biosynthesis proteins"/>
    <property type="match status" value="1"/>
</dbReference>
<evidence type="ECO:0000256" key="1">
    <source>
        <dbReference type="ARBA" id="ARBA00005046"/>
    </source>
</evidence>
<dbReference type="HOGENOM" id="CLU_077358_1_1_9"/>
<sequence>MDGNARYRIAIVTVSDKGSRGERKDESGPAIREMVGALGDVVSYQVVPDDLDVLKETLVNLSDRGRVDLIFTTGGTGLSPRDNTPEATLAVIEREVPGLAEAMRMESMKKTNRAMLSRAVAGVRHRTLIVNLPGSVKAVKECLGVIMPVLPHGLEILTGRGGECGAGNA</sequence>
<dbReference type="CDD" id="cd00886">
    <property type="entry name" value="MogA_MoaB"/>
    <property type="match status" value="1"/>
</dbReference>
<dbReference type="PIRSF" id="PIRSF006443">
    <property type="entry name" value="MoaB"/>
    <property type="match status" value="1"/>
</dbReference>
<evidence type="ECO:0000256" key="4">
    <source>
        <dbReference type="PIRNR" id="PIRNR006443"/>
    </source>
</evidence>
<accession>A5CZ06</accession>
<dbReference type="PANTHER" id="PTHR43764:SF1">
    <property type="entry name" value="MOLYBDOPTERIN MOLYBDOTRANSFERASE"/>
    <property type="match status" value="1"/>
</dbReference>
<evidence type="ECO:0000259" key="5">
    <source>
        <dbReference type="SMART" id="SM00852"/>
    </source>
</evidence>
<dbReference type="Gene3D" id="3.40.980.10">
    <property type="entry name" value="MoaB/Mog-like domain"/>
    <property type="match status" value="1"/>
</dbReference>
<dbReference type="AlphaFoldDB" id="A5CZ06"/>
<dbReference type="EMBL" id="AP009389">
    <property type="protein sequence ID" value="BAF60789.1"/>
    <property type="molecule type" value="Genomic_DNA"/>
</dbReference>
<feature type="domain" description="MoaB/Mog" evidence="5">
    <location>
        <begin position="10"/>
        <end position="153"/>
    </location>
</feature>
<keyword evidence="7" id="KW-1185">Reference proteome</keyword>